<keyword evidence="6 7" id="KW-0472">Membrane</keyword>
<dbReference type="GO" id="GO:0005886">
    <property type="term" value="C:plasma membrane"/>
    <property type="evidence" value="ECO:0007669"/>
    <property type="project" value="UniProtKB-SubCell"/>
</dbReference>
<keyword evidence="5 7" id="KW-1133">Transmembrane helix</keyword>
<keyword evidence="4 7" id="KW-0812">Transmembrane</keyword>
<dbReference type="Pfam" id="PF19300">
    <property type="entry name" value="BPD_transp_1_N"/>
    <property type="match status" value="1"/>
</dbReference>
<organism evidence="9">
    <name type="scientific">Thermomicrobium roseum</name>
    <dbReference type="NCBI Taxonomy" id="500"/>
    <lineage>
        <taxon>Bacteria</taxon>
        <taxon>Pseudomonadati</taxon>
        <taxon>Thermomicrobiota</taxon>
        <taxon>Thermomicrobia</taxon>
        <taxon>Thermomicrobiales</taxon>
        <taxon>Thermomicrobiaceae</taxon>
        <taxon>Thermomicrobium</taxon>
    </lineage>
</organism>
<comment type="similarity">
    <text evidence="7">Belongs to the binding-protein-dependent transport system permease family.</text>
</comment>
<dbReference type="AlphaFoldDB" id="A0A7C5VXS4"/>
<reference evidence="9" key="1">
    <citation type="journal article" date="2020" name="mSystems">
        <title>Genome- and Community-Level Interaction Insights into Carbon Utilization and Element Cycling Functions of Hydrothermarchaeota in Hydrothermal Sediment.</title>
        <authorList>
            <person name="Zhou Z."/>
            <person name="Liu Y."/>
            <person name="Xu W."/>
            <person name="Pan J."/>
            <person name="Luo Z.H."/>
            <person name="Li M."/>
        </authorList>
    </citation>
    <scope>NUCLEOTIDE SEQUENCE [LARGE SCALE GENOMIC DNA]</scope>
    <source>
        <strain evidence="9">SpSt-1065</strain>
    </source>
</reference>
<evidence type="ECO:0000313" key="9">
    <source>
        <dbReference type="EMBL" id="HHM96060.1"/>
    </source>
</evidence>
<feature type="transmembrane region" description="Helical" evidence="7">
    <location>
        <begin position="130"/>
        <end position="158"/>
    </location>
</feature>
<sequence length="305" mass="32931">MLRYTATRMIRAVLTIWLAVTAVFVGLRLSGDPAQALLGPEASSEAVHALRQAWGLDDPIALQYARYLWQIAHGDFGRSLRERRPATKVVHERLPATLQLGLTALGVATVLGITLGTLAAFHAGRLTDRIIVALAALGQGTPNFVLGLLLILVFAYYLRIVPTGGREQPTSLILPAVTLASFSTASLTRYTRSAVLEVLRADYVRTAYAKGLPFFRVLLDHIARNSALTLITVLGLQLAVAIAGAVITETIFAWPGIGRLLADAAELRDFPVVQYGVFLIVVSVVSVNLLTDLAYGLLDPRIREG</sequence>
<evidence type="ECO:0000259" key="8">
    <source>
        <dbReference type="PROSITE" id="PS50928"/>
    </source>
</evidence>
<dbReference type="InterPro" id="IPR035906">
    <property type="entry name" value="MetI-like_sf"/>
</dbReference>
<dbReference type="SUPFAM" id="SSF161098">
    <property type="entry name" value="MetI-like"/>
    <property type="match status" value="1"/>
</dbReference>
<gene>
    <name evidence="9" type="ORF">ENM21_02470</name>
</gene>
<evidence type="ECO:0000256" key="2">
    <source>
        <dbReference type="ARBA" id="ARBA00022448"/>
    </source>
</evidence>
<protein>
    <submittedName>
        <fullName evidence="9">ABC transporter permease</fullName>
    </submittedName>
</protein>
<feature type="transmembrane region" description="Helical" evidence="7">
    <location>
        <begin position="100"/>
        <end position="123"/>
    </location>
</feature>
<dbReference type="Gene3D" id="1.10.3720.10">
    <property type="entry name" value="MetI-like"/>
    <property type="match status" value="1"/>
</dbReference>
<dbReference type="PROSITE" id="PS50928">
    <property type="entry name" value="ABC_TM1"/>
    <property type="match status" value="1"/>
</dbReference>
<comment type="caution">
    <text evidence="9">The sequence shown here is derived from an EMBL/GenBank/DDBJ whole genome shotgun (WGS) entry which is preliminary data.</text>
</comment>
<keyword evidence="2 7" id="KW-0813">Transport</keyword>
<feature type="transmembrane region" description="Helical" evidence="7">
    <location>
        <begin position="275"/>
        <end position="298"/>
    </location>
</feature>
<evidence type="ECO:0000256" key="7">
    <source>
        <dbReference type="RuleBase" id="RU363032"/>
    </source>
</evidence>
<evidence type="ECO:0000256" key="1">
    <source>
        <dbReference type="ARBA" id="ARBA00004651"/>
    </source>
</evidence>
<accession>A0A7C5VXS4</accession>
<feature type="transmembrane region" description="Helical" evidence="7">
    <location>
        <begin position="228"/>
        <end position="255"/>
    </location>
</feature>
<dbReference type="GO" id="GO:0071916">
    <property type="term" value="F:dipeptide transmembrane transporter activity"/>
    <property type="evidence" value="ECO:0007669"/>
    <property type="project" value="TreeGrafter"/>
</dbReference>
<dbReference type="InterPro" id="IPR045621">
    <property type="entry name" value="BPD_transp_1_N"/>
</dbReference>
<feature type="transmembrane region" description="Helical" evidence="7">
    <location>
        <begin position="12"/>
        <end position="31"/>
    </location>
</feature>
<evidence type="ECO:0000256" key="6">
    <source>
        <dbReference type="ARBA" id="ARBA00023136"/>
    </source>
</evidence>
<evidence type="ECO:0000256" key="4">
    <source>
        <dbReference type="ARBA" id="ARBA00022692"/>
    </source>
</evidence>
<comment type="subcellular location">
    <subcellularLocation>
        <location evidence="1 7">Cell membrane</location>
        <topology evidence="1 7">Multi-pass membrane protein</topology>
    </subcellularLocation>
</comment>
<evidence type="ECO:0000256" key="5">
    <source>
        <dbReference type="ARBA" id="ARBA00022989"/>
    </source>
</evidence>
<dbReference type="InterPro" id="IPR000515">
    <property type="entry name" value="MetI-like"/>
</dbReference>
<proteinExistence type="inferred from homology"/>
<evidence type="ECO:0000256" key="3">
    <source>
        <dbReference type="ARBA" id="ARBA00022475"/>
    </source>
</evidence>
<feature type="domain" description="ABC transmembrane type-1" evidence="8">
    <location>
        <begin position="94"/>
        <end position="291"/>
    </location>
</feature>
<keyword evidence="3" id="KW-1003">Cell membrane</keyword>
<dbReference type="PANTHER" id="PTHR43163:SF6">
    <property type="entry name" value="DIPEPTIDE TRANSPORT SYSTEM PERMEASE PROTEIN DPPB-RELATED"/>
    <property type="match status" value="1"/>
</dbReference>
<dbReference type="EMBL" id="DRWX01000124">
    <property type="protein sequence ID" value="HHM96060.1"/>
    <property type="molecule type" value="Genomic_DNA"/>
</dbReference>
<feature type="transmembrane region" description="Helical" evidence="7">
    <location>
        <begin position="170"/>
        <end position="190"/>
    </location>
</feature>
<dbReference type="Pfam" id="PF00528">
    <property type="entry name" value="BPD_transp_1"/>
    <property type="match status" value="1"/>
</dbReference>
<name>A0A7C5VXS4_THERO</name>
<dbReference type="PANTHER" id="PTHR43163">
    <property type="entry name" value="DIPEPTIDE TRANSPORT SYSTEM PERMEASE PROTEIN DPPB-RELATED"/>
    <property type="match status" value="1"/>
</dbReference>
<dbReference type="CDD" id="cd06261">
    <property type="entry name" value="TM_PBP2"/>
    <property type="match status" value="1"/>
</dbReference>